<dbReference type="RefSeq" id="XP_010905346.1">
    <property type="nucleotide sequence ID" value="XM_010907044.1"/>
</dbReference>
<name>A0A6I9Q8Q7_ELAGV</name>
<organism evidence="2 3">
    <name type="scientific">Elaeis guineensis var. tenera</name>
    <name type="common">Oil palm</name>
    <dbReference type="NCBI Taxonomy" id="51953"/>
    <lineage>
        <taxon>Eukaryota</taxon>
        <taxon>Viridiplantae</taxon>
        <taxon>Streptophyta</taxon>
        <taxon>Embryophyta</taxon>
        <taxon>Tracheophyta</taxon>
        <taxon>Spermatophyta</taxon>
        <taxon>Magnoliopsida</taxon>
        <taxon>Liliopsida</taxon>
        <taxon>Arecaceae</taxon>
        <taxon>Arecoideae</taxon>
        <taxon>Cocoseae</taxon>
        <taxon>Elaeidinae</taxon>
        <taxon>Elaeis</taxon>
    </lineage>
</organism>
<dbReference type="Proteomes" id="UP000504607">
    <property type="component" value="Unplaced"/>
</dbReference>
<feature type="compositionally biased region" description="Gly residues" evidence="1">
    <location>
        <begin position="22"/>
        <end position="31"/>
    </location>
</feature>
<feature type="compositionally biased region" description="Gly residues" evidence="1">
    <location>
        <begin position="120"/>
        <end position="129"/>
    </location>
</feature>
<evidence type="ECO:0000313" key="3">
    <source>
        <dbReference type="RefSeq" id="XP_010905346.1"/>
    </source>
</evidence>
<evidence type="ECO:0000256" key="1">
    <source>
        <dbReference type="SAM" id="MobiDB-lite"/>
    </source>
</evidence>
<gene>
    <name evidence="3" type="primary">LOC105032574</name>
</gene>
<dbReference type="InParanoid" id="A0A6I9Q8Q7"/>
<sequence>MERMWRWWGIQSDKGSNSARGVAGGEGGSSGGSDLPREGMENEKGGRAVRCRLWEADWKKGELEEAGRCWIRGGSDGMGVGGRSSEASAMGWGNGEAGLGLGEAGRGSERQLRGSRFGRQGLGEAVGGLGKRDPAGGLG</sequence>
<feature type="region of interest" description="Disordered" evidence="1">
    <location>
        <begin position="1"/>
        <end position="46"/>
    </location>
</feature>
<protein>
    <submittedName>
        <fullName evidence="3">Glycine-rich cell wall structural protein 2-like</fullName>
    </submittedName>
</protein>
<feature type="region of interest" description="Disordered" evidence="1">
    <location>
        <begin position="74"/>
        <end position="139"/>
    </location>
</feature>
<evidence type="ECO:0000313" key="2">
    <source>
        <dbReference type="Proteomes" id="UP000504607"/>
    </source>
</evidence>
<feature type="compositionally biased region" description="Basic and acidic residues" evidence="1">
    <location>
        <begin position="35"/>
        <end position="46"/>
    </location>
</feature>
<feature type="compositionally biased region" description="Gly residues" evidence="1">
    <location>
        <begin position="92"/>
        <end position="105"/>
    </location>
</feature>
<proteinExistence type="predicted"/>
<keyword evidence="2" id="KW-1185">Reference proteome</keyword>
<feature type="compositionally biased region" description="Basic and acidic residues" evidence="1">
    <location>
        <begin position="130"/>
        <end position="139"/>
    </location>
</feature>
<accession>A0A6I9Q8Q7</accession>
<reference evidence="3" key="1">
    <citation type="submission" date="2025-08" db="UniProtKB">
        <authorList>
            <consortium name="RefSeq"/>
        </authorList>
    </citation>
    <scope>IDENTIFICATION</scope>
</reference>
<dbReference type="AlphaFoldDB" id="A0A6I9Q8Q7"/>